<sequence>MDKYLNSYREMISLRGLTDHTLKNYCTYIRAYLDYLTSILHKSPE</sequence>
<proteinExistence type="predicted"/>
<name>A0A1I0G120_9FIRM</name>
<accession>A0A1I0G120</accession>
<evidence type="ECO:0000313" key="4">
    <source>
        <dbReference type="Proteomes" id="UP000182121"/>
    </source>
</evidence>
<comment type="caution">
    <text evidence="3">The sequence shown here is derived from an EMBL/GenBank/DDBJ whole genome shotgun (WGS) entry which is preliminary data.</text>
</comment>
<gene>
    <name evidence="3" type="ORF">SAMN05216521_101669</name>
</gene>
<dbReference type="Proteomes" id="UP000182121">
    <property type="component" value="Unassembled WGS sequence"/>
</dbReference>
<reference evidence="3 4" key="1">
    <citation type="submission" date="2016-10" db="EMBL/GenBank/DDBJ databases">
        <authorList>
            <person name="Varghese N."/>
            <person name="Submissions S."/>
        </authorList>
    </citation>
    <scope>NUCLEOTIDE SEQUENCE [LARGE SCALE GENOMIC DNA]</scope>
    <source>
        <strain evidence="3 4">NLAE-zl-C196</strain>
    </source>
</reference>
<evidence type="ECO:0000256" key="1">
    <source>
        <dbReference type="PROSITE-ProRule" id="PRU01248"/>
    </source>
</evidence>
<dbReference type="AlphaFoldDB" id="A0A1I0G120"/>
<keyword evidence="1" id="KW-0238">DNA-binding</keyword>
<protein>
    <recommendedName>
        <fullName evidence="2">Core-binding (CB) domain-containing protein</fullName>
    </recommendedName>
</protein>
<dbReference type="GO" id="GO:0003677">
    <property type="term" value="F:DNA binding"/>
    <property type="evidence" value="ECO:0007669"/>
    <property type="project" value="UniProtKB-UniRule"/>
</dbReference>
<dbReference type="InterPro" id="IPR044068">
    <property type="entry name" value="CB"/>
</dbReference>
<evidence type="ECO:0000259" key="2">
    <source>
        <dbReference type="PROSITE" id="PS51900"/>
    </source>
</evidence>
<dbReference type="PROSITE" id="PS51900">
    <property type="entry name" value="CB"/>
    <property type="match status" value="1"/>
</dbReference>
<organism evidence="3 4">
    <name type="scientific">Enterocloster clostridioformis</name>
    <dbReference type="NCBI Taxonomy" id="1531"/>
    <lineage>
        <taxon>Bacteria</taxon>
        <taxon>Bacillati</taxon>
        <taxon>Bacillota</taxon>
        <taxon>Clostridia</taxon>
        <taxon>Lachnospirales</taxon>
        <taxon>Lachnospiraceae</taxon>
        <taxon>Enterocloster</taxon>
    </lineage>
</organism>
<evidence type="ECO:0000313" key="3">
    <source>
        <dbReference type="EMBL" id="SET63673.1"/>
    </source>
</evidence>
<dbReference type="EMBL" id="FOIO01000016">
    <property type="protein sequence ID" value="SET63673.1"/>
    <property type="molecule type" value="Genomic_DNA"/>
</dbReference>
<feature type="domain" description="Core-binding (CB)" evidence="2">
    <location>
        <begin position="1"/>
        <end position="45"/>
    </location>
</feature>
<feature type="non-terminal residue" evidence="3">
    <location>
        <position position="45"/>
    </location>
</feature>